<accession>A0A5C6AUZ8</accession>
<dbReference type="RefSeq" id="WP_146575852.1">
    <property type="nucleotide sequence ID" value="NZ_SJPM01000001.1"/>
</dbReference>
<organism evidence="2 3">
    <name type="scientific">Neorhodopirellula pilleata</name>
    <dbReference type="NCBI Taxonomy" id="2714738"/>
    <lineage>
        <taxon>Bacteria</taxon>
        <taxon>Pseudomonadati</taxon>
        <taxon>Planctomycetota</taxon>
        <taxon>Planctomycetia</taxon>
        <taxon>Pirellulales</taxon>
        <taxon>Pirellulaceae</taxon>
        <taxon>Neorhodopirellula</taxon>
    </lineage>
</organism>
<dbReference type="Proteomes" id="UP000316213">
    <property type="component" value="Unassembled WGS sequence"/>
</dbReference>
<gene>
    <name evidence="2" type="ORF">Pla100_02250</name>
</gene>
<comment type="caution">
    <text evidence="2">The sequence shown here is derived from an EMBL/GenBank/DDBJ whole genome shotgun (WGS) entry which is preliminary data.</text>
</comment>
<proteinExistence type="predicted"/>
<dbReference type="OrthoDB" id="241541at2"/>
<dbReference type="AlphaFoldDB" id="A0A5C6AUZ8"/>
<dbReference type="InterPro" id="IPR012902">
    <property type="entry name" value="N_methyl_site"/>
</dbReference>
<dbReference type="Gene3D" id="3.30.700.10">
    <property type="entry name" value="Glycoprotein, Type 4 Pilin"/>
    <property type="match status" value="1"/>
</dbReference>
<keyword evidence="3" id="KW-1185">Reference proteome</keyword>
<dbReference type="NCBIfam" id="TIGR04294">
    <property type="entry name" value="pre_pil_HX9DG"/>
    <property type="match status" value="1"/>
</dbReference>
<dbReference type="InterPro" id="IPR027558">
    <property type="entry name" value="Pre_pil_HX9DG_C"/>
</dbReference>
<reference evidence="2 3" key="1">
    <citation type="submission" date="2019-02" db="EMBL/GenBank/DDBJ databases">
        <title>Deep-cultivation of Planctomycetes and their phenomic and genomic characterization uncovers novel biology.</title>
        <authorList>
            <person name="Wiegand S."/>
            <person name="Jogler M."/>
            <person name="Boedeker C."/>
            <person name="Pinto D."/>
            <person name="Vollmers J."/>
            <person name="Rivas-Marin E."/>
            <person name="Kohn T."/>
            <person name="Peeters S.H."/>
            <person name="Heuer A."/>
            <person name="Rast P."/>
            <person name="Oberbeckmann S."/>
            <person name="Bunk B."/>
            <person name="Jeske O."/>
            <person name="Meyerdierks A."/>
            <person name="Storesund J.E."/>
            <person name="Kallscheuer N."/>
            <person name="Luecker S."/>
            <person name="Lage O.M."/>
            <person name="Pohl T."/>
            <person name="Merkel B.J."/>
            <person name="Hornburger P."/>
            <person name="Mueller R.-W."/>
            <person name="Bruemmer F."/>
            <person name="Labrenz M."/>
            <person name="Spormann A.M."/>
            <person name="Op Den Camp H."/>
            <person name="Overmann J."/>
            <person name="Amann R."/>
            <person name="Jetten M.S.M."/>
            <person name="Mascher T."/>
            <person name="Medema M.H."/>
            <person name="Devos D.P."/>
            <person name="Kaster A.-K."/>
            <person name="Ovreas L."/>
            <person name="Rohde M."/>
            <person name="Galperin M.Y."/>
            <person name="Jogler C."/>
        </authorList>
    </citation>
    <scope>NUCLEOTIDE SEQUENCE [LARGE SCALE GENOMIC DNA]</scope>
    <source>
        <strain evidence="2 3">Pla100</strain>
    </source>
</reference>
<evidence type="ECO:0000259" key="1">
    <source>
        <dbReference type="Pfam" id="PF07596"/>
    </source>
</evidence>
<name>A0A5C6AUZ8_9BACT</name>
<sequence>MRYSKDRQAFTLVELLVVIAIIGVLVGLLLPAVQAAREAARRMSCSNNFKQIGLGLHNYHAAYDKLPKHKSGTGAGGNANYLSGLVGLLPFIEQQGLWEQVVNPFGFNRDDTVRNPPYPAMGPRPWDDNYQPWLTQVPGYRCPSDPARPGNNRVAFTNYVFCVGDAFFEQHHNGKDDNGVPSTHGTWGAEDGNRWARGMFHGRTFTGFRDVLDGLSNTIAMGEIQCGNNTREITNMIHRDNGVADRAPNYWETVPGLIDPARPRFWSTTAPANVDTDQNHQRGRRWSDGRPTYTTFLTIRPPNGYNVCRGEGNFGIYSASSRHQGGCHILMGDGAVKFVTDSIEAGNQAQIAYGGAGFNTNNHVGLPSPYGLWGALGTDEMQEMIDQEF</sequence>
<dbReference type="NCBIfam" id="TIGR02532">
    <property type="entry name" value="IV_pilin_GFxxxE"/>
    <property type="match status" value="1"/>
</dbReference>
<dbReference type="SUPFAM" id="SSF54523">
    <property type="entry name" value="Pili subunits"/>
    <property type="match status" value="1"/>
</dbReference>
<evidence type="ECO:0000313" key="2">
    <source>
        <dbReference type="EMBL" id="TWU03307.1"/>
    </source>
</evidence>
<dbReference type="Pfam" id="PF07596">
    <property type="entry name" value="SBP_bac_10"/>
    <property type="match status" value="1"/>
</dbReference>
<dbReference type="EMBL" id="SJPM01000001">
    <property type="protein sequence ID" value="TWU03307.1"/>
    <property type="molecule type" value="Genomic_DNA"/>
</dbReference>
<dbReference type="InterPro" id="IPR011453">
    <property type="entry name" value="DUF1559"/>
</dbReference>
<dbReference type="InterPro" id="IPR045584">
    <property type="entry name" value="Pilin-like"/>
</dbReference>
<evidence type="ECO:0000313" key="3">
    <source>
        <dbReference type="Proteomes" id="UP000316213"/>
    </source>
</evidence>
<protein>
    <recommendedName>
        <fullName evidence="1">DUF1559 domain-containing protein</fullName>
    </recommendedName>
</protein>
<feature type="domain" description="DUF1559" evidence="1">
    <location>
        <begin position="34"/>
        <end position="345"/>
    </location>
</feature>
<dbReference type="PANTHER" id="PTHR30093:SF2">
    <property type="entry name" value="TYPE II SECRETION SYSTEM PROTEIN H"/>
    <property type="match status" value="1"/>
</dbReference>
<dbReference type="Pfam" id="PF07963">
    <property type="entry name" value="N_methyl"/>
    <property type="match status" value="1"/>
</dbReference>
<dbReference type="PANTHER" id="PTHR30093">
    <property type="entry name" value="GENERAL SECRETION PATHWAY PROTEIN G"/>
    <property type="match status" value="1"/>
</dbReference>